<sequence length="48" mass="5418">MESGAVLLESKSSPFNLLHEMHELRLLGHLCDVTVSVEYQGVRKDFMA</sequence>
<name>A0A2J8KWZ8_PANTR</name>
<dbReference type="AlphaFoldDB" id="A0A2J8KWZ8"/>
<gene>
    <name evidence="1" type="ORF">CK820_G0035208</name>
</gene>
<comment type="caution">
    <text evidence="1">The sequence shown here is derived from an EMBL/GenBank/DDBJ whole genome shotgun (WGS) entry which is preliminary data.</text>
</comment>
<accession>A0A2J8KWZ8</accession>
<dbReference type="EMBL" id="NBAG03000331">
    <property type="protein sequence ID" value="PNI39544.1"/>
    <property type="molecule type" value="Genomic_DNA"/>
</dbReference>
<proteinExistence type="predicted"/>
<evidence type="ECO:0000313" key="2">
    <source>
        <dbReference type="Proteomes" id="UP000236370"/>
    </source>
</evidence>
<evidence type="ECO:0000313" key="1">
    <source>
        <dbReference type="EMBL" id="PNI39544.1"/>
    </source>
</evidence>
<feature type="non-terminal residue" evidence="1">
    <location>
        <position position="48"/>
    </location>
</feature>
<protein>
    <submittedName>
        <fullName evidence="1">GZF1 isoform 2</fullName>
    </submittedName>
</protein>
<organism evidence="1 2">
    <name type="scientific">Pan troglodytes</name>
    <name type="common">Chimpanzee</name>
    <dbReference type="NCBI Taxonomy" id="9598"/>
    <lineage>
        <taxon>Eukaryota</taxon>
        <taxon>Metazoa</taxon>
        <taxon>Chordata</taxon>
        <taxon>Craniata</taxon>
        <taxon>Vertebrata</taxon>
        <taxon>Euteleostomi</taxon>
        <taxon>Mammalia</taxon>
        <taxon>Eutheria</taxon>
        <taxon>Euarchontoglires</taxon>
        <taxon>Primates</taxon>
        <taxon>Haplorrhini</taxon>
        <taxon>Catarrhini</taxon>
        <taxon>Hominidae</taxon>
        <taxon>Pan</taxon>
    </lineage>
</organism>
<dbReference type="Proteomes" id="UP000236370">
    <property type="component" value="Unassembled WGS sequence"/>
</dbReference>
<reference evidence="1 2" key="1">
    <citation type="submission" date="2017-12" db="EMBL/GenBank/DDBJ databases">
        <title>High-resolution comparative analysis of great ape genomes.</title>
        <authorList>
            <person name="Pollen A."/>
            <person name="Hastie A."/>
            <person name="Hormozdiari F."/>
            <person name="Dougherty M."/>
            <person name="Liu R."/>
            <person name="Chaisson M."/>
            <person name="Hoppe E."/>
            <person name="Hill C."/>
            <person name="Pang A."/>
            <person name="Hillier L."/>
            <person name="Baker C."/>
            <person name="Armstrong J."/>
            <person name="Shendure J."/>
            <person name="Paten B."/>
            <person name="Wilson R."/>
            <person name="Chao H."/>
            <person name="Schneider V."/>
            <person name="Ventura M."/>
            <person name="Kronenberg Z."/>
            <person name="Murali S."/>
            <person name="Gordon D."/>
            <person name="Cantsilieris S."/>
            <person name="Munson K."/>
            <person name="Nelson B."/>
            <person name="Raja A."/>
            <person name="Underwood J."/>
            <person name="Diekhans M."/>
            <person name="Fiddes I."/>
            <person name="Haussler D."/>
            <person name="Eichler E."/>
        </authorList>
    </citation>
    <scope>NUCLEOTIDE SEQUENCE [LARGE SCALE GENOMIC DNA]</scope>
    <source>
        <strain evidence="1">Yerkes chimp pedigree #C0471</strain>
    </source>
</reference>